<dbReference type="AlphaFoldDB" id="X5H3W9"/>
<dbReference type="Proteomes" id="UP000023755">
    <property type="component" value="Chromosome"/>
</dbReference>
<sequence>MSVKTIRTIDFKGGLDDFLVNTKNAKLSKAALALKKRIAKRIDASTRQEA</sequence>
<organism evidence="1 2">
    <name type="scientific">Neorickettsia helminthoeca str. Oregon</name>
    <dbReference type="NCBI Taxonomy" id="1286528"/>
    <lineage>
        <taxon>Bacteria</taxon>
        <taxon>Pseudomonadati</taxon>
        <taxon>Pseudomonadota</taxon>
        <taxon>Alphaproteobacteria</taxon>
        <taxon>Rickettsiales</taxon>
        <taxon>Anaplasmataceae</taxon>
        <taxon>Neorickettsia</taxon>
    </lineage>
</organism>
<evidence type="ECO:0000313" key="1">
    <source>
        <dbReference type="EMBL" id="AHX11266.1"/>
    </source>
</evidence>
<name>X5H3W9_9RICK</name>
<accession>X5H3W9</accession>
<protein>
    <submittedName>
        <fullName evidence="1">Uncharacterized protein</fullName>
    </submittedName>
</protein>
<dbReference type="KEGG" id="nhm:NHE_0307"/>
<reference evidence="1 2" key="1">
    <citation type="submission" date="2014-03" db="EMBL/GenBank/DDBJ databases">
        <title>Sequencing and Comparison of Genomes and Transcriptome Profiles of Human Ehrlichiosis Agents.</title>
        <authorList>
            <person name="Lin M."/>
            <person name="Daugherty S.C."/>
            <person name="Nagaraj S."/>
            <person name="Cheng Z."/>
            <person name="Xiong Q."/>
            <person name="Lin F.-Y."/>
            <person name="Sengamalay N."/>
            <person name="Ott S."/>
            <person name="Godinez A."/>
            <person name="Tallon L.J."/>
            <person name="Sadzewicz L."/>
            <person name="Fraser C.M."/>
            <person name="Dunning Hotopp J.C."/>
            <person name="Rikihisa Y."/>
        </authorList>
    </citation>
    <scope>NUCLEOTIDE SEQUENCE [LARGE SCALE GENOMIC DNA]</scope>
    <source>
        <strain evidence="1 2">Oregon</strain>
    </source>
</reference>
<dbReference type="HOGENOM" id="CLU_3120318_0_0_5"/>
<proteinExistence type="predicted"/>
<dbReference type="EMBL" id="CP007481">
    <property type="protein sequence ID" value="AHX11266.1"/>
    <property type="molecule type" value="Genomic_DNA"/>
</dbReference>
<evidence type="ECO:0000313" key="2">
    <source>
        <dbReference type="Proteomes" id="UP000023755"/>
    </source>
</evidence>
<dbReference type="STRING" id="1286528.NHE_0307"/>
<gene>
    <name evidence="1" type="ORF">NHE_0307</name>
</gene>
<keyword evidence="2" id="KW-1185">Reference proteome</keyword>